<reference evidence="1" key="2">
    <citation type="submission" date="2020-02" db="EMBL/GenBank/DDBJ databases">
        <authorList>
            <person name="Matsumoto Y."/>
            <person name="Kinjo T."/>
            <person name="Motooka D."/>
            <person name="Nabeya D."/>
            <person name="Jung N."/>
            <person name="Uechi K."/>
            <person name="Horii T."/>
            <person name="Iida T."/>
            <person name="Fujita J."/>
            <person name="Nakamura S."/>
        </authorList>
    </citation>
    <scope>NUCLEOTIDE SEQUENCE</scope>
    <source>
        <strain evidence="1">JCM 13573</strain>
    </source>
</reference>
<dbReference type="InterPro" id="IPR003772">
    <property type="entry name" value="YceD"/>
</dbReference>
<reference evidence="2" key="3">
    <citation type="submission" date="2020-11" db="EMBL/GenBank/DDBJ databases">
        <title>Intraspecies plasmid and genomic variation of Mycobacterium kubicae revealed by the complete genome sequences of two clinical isolates.</title>
        <authorList>
            <person name="Hendrix J.R."/>
            <person name="Epperson L.E."/>
            <person name="Honda J.R."/>
            <person name="Strong M."/>
        </authorList>
    </citation>
    <scope>NUCLEOTIDE SEQUENCE</scope>
    <source>
        <strain evidence="2">JCM 13573</strain>
    </source>
</reference>
<organism evidence="2 4">
    <name type="scientific">Mycobacterium kubicae</name>
    <dbReference type="NCBI Taxonomy" id="120959"/>
    <lineage>
        <taxon>Bacteria</taxon>
        <taxon>Bacillati</taxon>
        <taxon>Actinomycetota</taxon>
        <taxon>Actinomycetes</taxon>
        <taxon>Mycobacteriales</taxon>
        <taxon>Mycobacteriaceae</taxon>
        <taxon>Mycobacterium</taxon>
        <taxon>Mycobacterium simiae complex</taxon>
    </lineage>
</organism>
<dbReference type="Proteomes" id="UP000663583">
    <property type="component" value="Chromosome"/>
</dbReference>
<reference evidence="1 3" key="1">
    <citation type="journal article" date="2019" name="Emerg. Microbes Infect.">
        <title>Comprehensive subspecies identification of 175 nontuberculous mycobacteria species based on 7547 genomic profiles.</title>
        <authorList>
            <person name="Matsumoto Y."/>
            <person name="Kinjo T."/>
            <person name="Motooka D."/>
            <person name="Nabeya D."/>
            <person name="Jung N."/>
            <person name="Uechi K."/>
            <person name="Horii T."/>
            <person name="Iida T."/>
            <person name="Fujita J."/>
            <person name="Nakamura S."/>
        </authorList>
    </citation>
    <scope>NUCLEOTIDE SEQUENCE [LARGE SCALE GENOMIC DNA]</scope>
    <source>
        <strain evidence="1 3">JCM 13573</strain>
    </source>
</reference>
<evidence type="ECO:0000313" key="1">
    <source>
        <dbReference type="EMBL" id="GFG64164.1"/>
    </source>
</evidence>
<dbReference type="AlphaFoldDB" id="A0AAX1JGR9"/>
<evidence type="ECO:0000313" key="3">
    <source>
        <dbReference type="Proteomes" id="UP000465306"/>
    </source>
</evidence>
<gene>
    <name evidence="2" type="ORF">I2456_08955</name>
    <name evidence="1" type="ORF">MKUB_16540</name>
</gene>
<proteinExistence type="predicted"/>
<keyword evidence="3" id="KW-1185">Reference proteome</keyword>
<dbReference type="KEGG" id="mku:I2456_08955"/>
<dbReference type="RefSeq" id="WP_085074447.1">
    <property type="nucleotide sequence ID" value="NZ_BLKU01000003.1"/>
</dbReference>
<dbReference type="PANTHER" id="PTHR34374:SF1">
    <property type="entry name" value="LARGE RIBOSOMAL RNA SUBUNIT ACCUMULATION PROTEIN YCED HOMOLOG 1, CHLOROPLASTIC"/>
    <property type="match status" value="1"/>
</dbReference>
<evidence type="ECO:0000313" key="4">
    <source>
        <dbReference type="Proteomes" id="UP000663583"/>
    </source>
</evidence>
<dbReference type="Pfam" id="PF02620">
    <property type="entry name" value="YceD"/>
    <property type="match status" value="1"/>
</dbReference>
<dbReference type="EMBL" id="BLKU01000003">
    <property type="protein sequence ID" value="GFG64164.1"/>
    <property type="molecule type" value="Genomic_DNA"/>
</dbReference>
<dbReference type="PANTHER" id="PTHR34374">
    <property type="entry name" value="LARGE RIBOSOMAL RNA SUBUNIT ACCUMULATION PROTEIN YCED HOMOLOG 1, CHLOROPLASTIC"/>
    <property type="match status" value="1"/>
</dbReference>
<evidence type="ECO:0000313" key="2">
    <source>
        <dbReference type="EMBL" id="QPI39555.1"/>
    </source>
</evidence>
<sequence>MAKQHSQTTQRHPHSPMTVDIARLGRRPGAMFAIRETVDSPLRIGLDLIAIERGAPLDLDLRVESVSEGVLVSGTVTAPTSGECSRCLAETQGRVQVYLTELFAYPNSTTEATTEEDEVGHVVGETISLEQPIIDAVGLELPFSPVCQPDCPGLCPQCGVALATEPDHHHEQIDPRWAKLAQMLQPDDPDSAQRGER</sequence>
<dbReference type="EMBL" id="CP065047">
    <property type="protein sequence ID" value="QPI39555.1"/>
    <property type="molecule type" value="Genomic_DNA"/>
</dbReference>
<name>A0AAX1JGR9_9MYCO</name>
<protein>
    <submittedName>
        <fullName evidence="2">DUF177 domain-containing protein</fullName>
    </submittedName>
</protein>
<accession>A0AAX1JGR9</accession>
<dbReference type="Proteomes" id="UP000465306">
    <property type="component" value="Unassembled WGS sequence"/>
</dbReference>